<evidence type="ECO:0000313" key="2">
    <source>
        <dbReference type="Proteomes" id="UP000789342"/>
    </source>
</evidence>
<evidence type="ECO:0000313" key="1">
    <source>
        <dbReference type="EMBL" id="CAG8523954.1"/>
    </source>
</evidence>
<comment type="caution">
    <text evidence="1">The sequence shown here is derived from an EMBL/GenBank/DDBJ whole genome shotgun (WGS) entry which is preliminary data.</text>
</comment>
<organism evidence="1 2">
    <name type="scientific">Acaulospora morrowiae</name>
    <dbReference type="NCBI Taxonomy" id="94023"/>
    <lineage>
        <taxon>Eukaryota</taxon>
        <taxon>Fungi</taxon>
        <taxon>Fungi incertae sedis</taxon>
        <taxon>Mucoromycota</taxon>
        <taxon>Glomeromycotina</taxon>
        <taxon>Glomeromycetes</taxon>
        <taxon>Diversisporales</taxon>
        <taxon>Acaulosporaceae</taxon>
        <taxon>Acaulospora</taxon>
    </lineage>
</organism>
<keyword evidence="2" id="KW-1185">Reference proteome</keyword>
<dbReference type="Proteomes" id="UP000789342">
    <property type="component" value="Unassembled WGS sequence"/>
</dbReference>
<dbReference type="EMBL" id="CAJVPV010002341">
    <property type="protein sequence ID" value="CAG8523954.1"/>
    <property type="molecule type" value="Genomic_DNA"/>
</dbReference>
<accession>A0A9N9FC89</accession>
<sequence length="133" mass="15805">MTPAHFIQQLAMRILLDLTQPDSRYGYLLKTLEALQRRETAVAFFTSSDFFEQIRKSLMLNNQGFDVHSEILEILLRIQMDGYNSNHITKRDKFGVSRDQLKNAREFPRHTAYNSLHHKNRFRFIRATDVYCH</sequence>
<gene>
    <name evidence="1" type="ORF">AMORRO_LOCUS4344</name>
</gene>
<dbReference type="AlphaFoldDB" id="A0A9N9FC89"/>
<protein>
    <submittedName>
        <fullName evidence="1">13243_t:CDS:1</fullName>
    </submittedName>
</protein>
<name>A0A9N9FC89_9GLOM</name>
<reference evidence="1" key="1">
    <citation type="submission" date="2021-06" db="EMBL/GenBank/DDBJ databases">
        <authorList>
            <person name="Kallberg Y."/>
            <person name="Tangrot J."/>
            <person name="Rosling A."/>
        </authorList>
    </citation>
    <scope>NUCLEOTIDE SEQUENCE</scope>
    <source>
        <strain evidence="1">CL551</strain>
    </source>
</reference>
<proteinExistence type="predicted"/>